<dbReference type="Gene3D" id="3.30.390.50">
    <property type="entry name" value="CO dehydrogenase flavoprotein, C-terminal domain"/>
    <property type="match status" value="1"/>
</dbReference>
<dbReference type="InterPro" id="IPR016167">
    <property type="entry name" value="FAD-bd_PCMH_sub1"/>
</dbReference>
<keyword evidence="10" id="KW-1185">Reference proteome</keyword>
<name>A0A1A6DTY3_9BURK</name>
<dbReference type="GO" id="GO:0051537">
    <property type="term" value="F:2 iron, 2 sulfur cluster binding"/>
    <property type="evidence" value="ECO:0007669"/>
    <property type="project" value="InterPro"/>
</dbReference>
<dbReference type="PROSITE" id="PS51387">
    <property type="entry name" value="FAD_PCMH"/>
    <property type="match status" value="1"/>
</dbReference>
<dbReference type="NCBIfam" id="TIGR02963">
    <property type="entry name" value="xanthine_xdhA"/>
    <property type="match status" value="1"/>
</dbReference>
<evidence type="ECO:0000256" key="3">
    <source>
        <dbReference type="ARBA" id="ARBA00022827"/>
    </source>
</evidence>
<dbReference type="Gene3D" id="3.10.20.30">
    <property type="match status" value="1"/>
</dbReference>
<dbReference type="InterPro" id="IPR036318">
    <property type="entry name" value="FAD-bd_PCMH-like_sf"/>
</dbReference>
<dbReference type="Pfam" id="PF01799">
    <property type="entry name" value="Fer2_2"/>
    <property type="match status" value="1"/>
</dbReference>
<dbReference type="SUPFAM" id="SSF54292">
    <property type="entry name" value="2Fe-2S ferredoxin-like"/>
    <property type="match status" value="1"/>
</dbReference>
<dbReference type="InterPro" id="IPR036884">
    <property type="entry name" value="2Fe-2S-bd_dom_sf"/>
</dbReference>
<dbReference type="PANTHER" id="PTHR45444">
    <property type="entry name" value="XANTHINE DEHYDROGENASE"/>
    <property type="match status" value="1"/>
</dbReference>
<evidence type="ECO:0000256" key="5">
    <source>
        <dbReference type="ARBA" id="ARBA00023004"/>
    </source>
</evidence>
<keyword evidence="3" id="KW-0274">FAD</keyword>
<dbReference type="GO" id="GO:0005506">
    <property type="term" value="F:iron ion binding"/>
    <property type="evidence" value="ECO:0007669"/>
    <property type="project" value="InterPro"/>
</dbReference>
<feature type="region of interest" description="Disordered" evidence="6">
    <location>
        <begin position="1"/>
        <end position="22"/>
    </location>
</feature>
<dbReference type="InterPro" id="IPR002888">
    <property type="entry name" value="2Fe-2S-bd"/>
</dbReference>
<dbReference type="InterPro" id="IPR012675">
    <property type="entry name" value="Beta-grasp_dom_sf"/>
</dbReference>
<comment type="caution">
    <text evidence="9">The sequence shown here is derived from an EMBL/GenBank/DDBJ whole genome shotgun (WGS) entry which is preliminary data.</text>
</comment>
<dbReference type="InterPro" id="IPR016169">
    <property type="entry name" value="FAD-bd_PCMH_sub2"/>
</dbReference>
<dbReference type="InterPro" id="IPR016166">
    <property type="entry name" value="FAD-bd_PCMH"/>
</dbReference>
<dbReference type="Pfam" id="PF03450">
    <property type="entry name" value="CO_deh_flav_C"/>
    <property type="match status" value="1"/>
</dbReference>
<protein>
    <submittedName>
        <fullName evidence="9">Xanthine dehydrogenase small subunit</fullName>
    </submittedName>
</protein>
<dbReference type="SUPFAM" id="SSF56176">
    <property type="entry name" value="FAD-binding/transporter-associated domain-like"/>
    <property type="match status" value="1"/>
</dbReference>
<dbReference type="EMBL" id="LZDH01000065">
    <property type="protein sequence ID" value="OBS30136.1"/>
    <property type="molecule type" value="Genomic_DNA"/>
</dbReference>
<evidence type="ECO:0000256" key="1">
    <source>
        <dbReference type="ARBA" id="ARBA00022630"/>
    </source>
</evidence>
<dbReference type="STRING" id="1101373.A9O67_09060"/>
<evidence type="ECO:0000259" key="7">
    <source>
        <dbReference type="PROSITE" id="PS51085"/>
    </source>
</evidence>
<dbReference type="PANTHER" id="PTHR45444:SF3">
    <property type="entry name" value="XANTHINE DEHYDROGENASE"/>
    <property type="match status" value="1"/>
</dbReference>
<dbReference type="InterPro" id="IPR005107">
    <property type="entry name" value="CO_DH_flav_C"/>
</dbReference>
<dbReference type="InterPro" id="IPR002346">
    <property type="entry name" value="Mopterin_DH_FAD-bd"/>
</dbReference>
<evidence type="ECO:0000256" key="6">
    <source>
        <dbReference type="SAM" id="MobiDB-lite"/>
    </source>
</evidence>
<keyword evidence="5" id="KW-0408">Iron</keyword>
<dbReference type="PIRSF" id="PIRSF036557">
    <property type="entry name" value="XdhA_RC"/>
    <property type="match status" value="1"/>
</dbReference>
<evidence type="ECO:0000256" key="2">
    <source>
        <dbReference type="ARBA" id="ARBA00022723"/>
    </source>
</evidence>
<dbReference type="CDD" id="cd00207">
    <property type="entry name" value="fer2"/>
    <property type="match status" value="1"/>
</dbReference>
<feature type="compositionally biased region" description="Low complexity" evidence="6">
    <location>
        <begin position="1"/>
        <end position="14"/>
    </location>
</feature>
<gene>
    <name evidence="9" type="ORF">A9O67_09060</name>
</gene>
<proteinExistence type="predicted"/>
<dbReference type="SUPFAM" id="SSF55447">
    <property type="entry name" value="CO dehydrogenase flavoprotein C-terminal domain-like"/>
    <property type="match status" value="1"/>
</dbReference>
<keyword evidence="2" id="KW-0479">Metal-binding</keyword>
<dbReference type="PROSITE" id="PS51085">
    <property type="entry name" value="2FE2S_FER_2"/>
    <property type="match status" value="1"/>
</dbReference>
<keyword evidence="4" id="KW-0560">Oxidoreductase</keyword>
<reference evidence="9 10" key="1">
    <citation type="submission" date="2016-06" db="EMBL/GenBank/DDBJ databases">
        <title>Genome sequence of Tepidimonas fonticaldi PL17.</title>
        <authorList>
            <person name="Pinnaka A.K."/>
        </authorList>
    </citation>
    <scope>NUCLEOTIDE SEQUENCE [LARGE SCALE GENOMIC DNA]</scope>
    <source>
        <strain evidence="9 10">PL17</strain>
    </source>
</reference>
<dbReference type="InterPro" id="IPR012175">
    <property type="entry name" value="Xanth_DH_ssu_bac"/>
</dbReference>
<dbReference type="InterPro" id="IPR036683">
    <property type="entry name" value="CO_DH_flav_C_dom_sf"/>
</dbReference>
<dbReference type="GO" id="GO:0004854">
    <property type="term" value="F:xanthine dehydrogenase activity"/>
    <property type="evidence" value="ECO:0007669"/>
    <property type="project" value="InterPro"/>
</dbReference>
<dbReference type="SUPFAM" id="SSF47741">
    <property type="entry name" value="CO dehydrogenase ISP C-domain like"/>
    <property type="match status" value="1"/>
</dbReference>
<dbReference type="Gene3D" id="1.10.150.120">
    <property type="entry name" value="[2Fe-2S]-binding domain"/>
    <property type="match status" value="1"/>
</dbReference>
<dbReference type="InterPro" id="IPR016208">
    <property type="entry name" value="Ald_Oxase/xanthine_DH-like"/>
</dbReference>
<dbReference type="PROSITE" id="PS00197">
    <property type="entry name" value="2FE2S_FER_1"/>
    <property type="match status" value="1"/>
</dbReference>
<evidence type="ECO:0000259" key="8">
    <source>
        <dbReference type="PROSITE" id="PS51387"/>
    </source>
</evidence>
<evidence type="ECO:0000256" key="4">
    <source>
        <dbReference type="ARBA" id="ARBA00023002"/>
    </source>
</evidence>
<dbReference type="GO" id="GO:0071949">
    <property type="term" value="F:FAD binding"/>
    <property type="evidence" value="ECO:0007669"/>
    <property type="project" value="InterPro"/>
</dbReference>
<dbReference type="InterPro" id="IPR036010">
    <property type="entry name" value="2Fe-2S_ferredoxin-like_sf"/>
</dbReference>
<feature type="domain" description="2Fe-2S ferredoxin-type" evidence="7">
    <location>
        <begin position="20"/>
        <end position="106"/>
    </location>
</feature>
<dbReference type="InterPro" id="IPR006058">
    <property type="entry name" value="2Fe2S_fd_BS"/>
</dbReference>
<dbReference type="Pfam" id="PF00111">
    <property type="entry name" value="Fer2"/>
    <property type="match status" value="1"/>
</dbReference>
<organism evidence="9 10">
    <name type="scientific">Tepidimonas fonticaldi</name>
    <dbReference type="NCBI Taxonomy" id="1101373"/>
    <lineage>
        <taxon>Bacteria</taxon>
        <taxon>Pseudomonadati</taxon>
        <taxon>Pseudomonadota</taxon>
        <taxon>Betaproteobacteria</taxon>
        <taxon>Burkholderiales</taxon>
        <taxon>Tepidimonas</taxon>
    </lineage>
</organism>
<dbReference type="Proteomes" id="UP000091969">
    <property type="component" value="Unassembled WGS sequence"/>
</dbReference>
<dbReference type="Gene3D" id="3.30.465.10">
    <property type="match status" value="1"/>
</dbReference>
<accession>A0A1A6DTY3</accession>
<dbReference type="InterPro" id="IPR014307">
    <property type="entry name" value="Xanthine_DH_ssu"/>
</dbReference>
<evidence type="ECO:0000313" key="10">
    <source>
        <dbReference type="Proteomes" id="UP000091969"/>
    </source>
</evidence>
<dbReference type="OrthoDB" id="9179439at2"/>
<feature type="domain" description="FAD-binding PCMH-type" evidence="8">
    <location>
        <begin position="217"/>
        <end position="398"/>
    </location>
</feature>
<dbReference type="InterPro" id="IPR001041">
    <property type="entry name" value="2Fe-2S_ferredoxin-type"/>
</dbReference>
<sequence length="536" mass="56669">MSTDTAAPANAHGAPPSPPPPLRLVHRGRVRQLDAVPADRTLLALLREDLGLTSVKEGCASGDCGACTVAVADHGPDGALRWRALNSCIRLAHAANGCAVWTAEDLTQDPLIARTGPLHPVQQALADAHGSQCGFCTPGFVMSLFVLYQGRPAGTPVTRDEAVEALSGNLCRCTGYRPILDAAQAMTALPPATVDTAALHTLLAAAQPAAQPPAPLPDTAAPAYLAPRDLDSLLAARARWPHVPVVAGGTDAGLWITKQHRRLTQVLDVSRCAALQRIDTQDGPHGRTLRIGAAATLHDAFAALQAHWPSLRDFFGRFAGQPIRHGGTLGGNVANGSPIGDSMPLLIALGASVVLLRHGARGPEERRLPLEDFYRGYRQTALAADELVGYLDIPLGNGTAWPEVHAHKVSKRFEDDISAVCLALALWRDTEGRVVQARIGAGGVAPVPTRARAAEAALRGQLWQADTVRAAMDALQSEFAPLSDGRASAAYRRAVLGNLLWRTWLATAAAPDAPPVRLDEHAPWQALLQTTAEERA</sequence>
<dbReference type="AlphaFoldDB" id="A0A1A6DTY3"/>
<dbReference type="SMART" id="SM01092">
    <property type="entry name" value="CO_deh_flav_C"/>
    <property type="match status" value="1"/>
</dbReference>
<keyword evidence="1" id="KW-0285">Flavoprotein</keyword>
<evidence type="ECO:0000313" key="9">
    <source>
        <dbReference type="EMBL" id="OBS30136.1"/>
    </source>
</evidence>
<dbReference type="RefSeq" id="WP_068610315.1">
    <property type="nucleotide sequence ID" value="NZ_LZDH01000065.1"/>
</dbReference>
<dbReference type="Pfam" id="PF00941">
    <property type="entry name" value="FAD_binding_5"/>
    <property type="match status" value="1"/>
</dbReference>
<dbReference type="Gene3D" id="3.30.43.10">
    <property type="entry name" value="Uridine Diphospho-n-acetylenolpyruvylglucosamine Reductase, domain 2"/>
    <property type="match status" value="1"/>
</dbReference>